<proteinExistence type="predicted"/>
<evidence type="ECO:0000313" key="3">
    <source>
        <dbReference type="EMBL" id="DAF52641.1"/>
    </source>
</evidence>
<keyword evidence="2" id="KW-1133">Transmembrane helix</keyword>
<keyword evidence="2" id="KW-0472">Membrane</keyword>
<evidence type="ECO:0000256" key="2">
    <source>
        <dbReference type="SAM" id="Phobius"/>
    </source>
</evidence>
<accession>A0A8S5SNR9</accession>
<dbReference type="EMBL" id="BK032640">
    <property type="protein sequence ID" value="DAF52641.1"/>
    <property type="molecule type" value="Genomic_DNA"/>
</dbReference>
<keyword evidence="1" id="KW-0175">Coiled coil</keyword>
<protein>
    <submittedName>
        <fullName evidence="3">Uncharacterized protein</fullName>
    </submittedName>
</protein>
<organism evidence="3">
    <name type="scientific">Siphoviridae sp. ctnR613</name>
    <dbReference type="NCBI Taxonomy" id="2827939"/>
    <lineage>
        <taxon>Viruses</taxon>
        <taxon>Duplodnaviria</taxon>
        <taxon>Heunggongvirae</taxon>
        <taxon>Uroviricota</taxon>
        <taxon>Caudoviricetes</taxon>
    </lineage>
</organism>
<reference evidence="3" key="1">
    <citation type="journal article" date="2021" name="Proc. Natl. Acad. Sci. U.S.A.">
        <title>A Catalog of Tens of Thousands of Viruses from Human Metagenomes Reveals Hidden Associations with Chronic Diseases.</title>
        <authorList>
            <person name="Tisza M.J."/>
            <person name="Buck C.B."/>
        </authorList>
    </citation>
    <scope>NUCLEOTIDE SEQUENCE</scope>
    <source>
        <strain evidence="3">CtnR613</strain>
    </source>
</reference>
<feature type="coiled-coil region" evidence="1">
    <location>
        <begin position="30"/>
        <end position="57"/>
    </location>
</feature>
<name>A0A8S5SNR9_9CAUD</name>
<keyword evidence="2" id="KW-0812">Transmembrane</keyword>
<feature type="transmembrane region" description="Helical" evidence="2">
    <location>
        <begin position="6"/>
        <end position="30"/>
    </location>
</feature>
<evidence type="ECO:0000256" key="1">
    <source>
        <dbReference type="SAM" id="Coils"/>
    </source>
</evidence>
<sequence length="149" mass="17036">MDILKIGGYASAIGAVLLLAKNLWTGVIVINSLNNTVVRLNKEIEKLSIAFEEMKLEDEKQSNSIRSILRQLIINYTNDILDRGYIYKEEIYCIRQLYEGYALLGGNCTIEERVKEVIKLPAKTGKFNPRNDIIEEAIEEIENIKKESK</sequence>